<dbReference type="PROSITE" id="PS00075">
    <property type="entry name" value="DHFR_1"/>
    <property type="match status" value="1"/>
</dbReference>
<evidence type="ECO:0000313" key="12">
    <source>
        <dbReference type="Proteomes" id="UP001597371"/>
    </source>
</evidence>
<evidence type="ECO:0000256" key="7">
    <source>
        <dbReference type="ARBA" id="ARBA00025067"/>
    </source>
</evidence>
<dbReference type="PANTHER" id="PTHR48069">
    <property type="entry name" value="DIHYDROFOLATE REDUCTASE"/>
    <property type="match status" value="1"/>
</dbReference>
<dbReference type="InterPro" id="IPR017925">
    <property type="entry name" value="DHFR_CS"/>
</dbReference>
<evidence type="ECO:0000313" key="11">
    <source>
        <dbReference type="EMBL" id="MFD2237333.1"/>
    </source>
</evidence>
<keyword evidence="5 8" id="KW-0521">NADP</keyword>
<evidence type="ECO:0000256" key="1">
    <source>
        <dbReference type="ARBA" id="ARBA00004903"/>
    </source>
</evidence>
<evidence type="ECO:0000256" key="9">
    <source>
        <dbReference type="RuleBase" id="RU004474"/>
    </source>
</evidence>
<dbReference type="Pfam" id="PF00186">
    <property type="entry name" value="DHFR_1"/>
    <property type="match status" value="1"/>
</dbReference>
<comment type="pathway">
    <text evidence="1 8">Cofactor biosynthesis; tetrahydrofolate biosynthesis; 5,6,7,8-tetrahydrofolate from 7,8-dihydrofolate: step 1/1.</text>
</comment>
<evidence type="ECO:0000256" key="5">
    <source>
        <dbReference type="ARBA" id="ARBA00022857"/>
    </source>
</evidence>
<organism evidence="11 12">
    <name type="scientific">Aureimonas populi</name>
    <dbReference type="NCBI Taxonomy" id="1701758"/>
    <lineage>
        <taxon>Bacteria</taxon>
        <taxon>Pseudomonadati</taxon>
        <taxon>Pseudomonadota</taxon>
        <taxon>Alphaproteobacteria</taxon>
        <taxon>Hyphomicrobiales</taxon>
        <taxon>Aurantimonadaceae</taxon>
        <taxon>Aureimonas</taxon>
    </lineage>
</organism>
<dbReference type="PANTHER" id="PTHR48069:SF3">
    <property type="entry name" value="DIHYDROFOLATE REDUCTASE"/>
    <property type="match status" value="1"/>
</dbReference>
<comment type="similarity">
    <text evidence="2 8 9">Belongs to the dihydrofolate reductase family.</text>
</comment>
<name>A0ABW5CKM8_9HYPH</name>
<evidence type="ECO:0000256" key="3">
    <source>
        <dbReference type="ARBA" id="ARBA00012856"/>
    </source>
</evidence>
<dbReference type="InterPro" id="IPR024072">
    <property type="entry name" value="DHFR-like_dom_sf"/>
</dbReference>
<dbReference type="EMBL" id="JBHUIJ010000008">
    <property type="protein sequence ID" value="MFD2237333.1"/>
    <property type="molecule type" value="Genomic_DNA"/>
</dbReference>
<dbReference type="PIRSF" id="PIRSF000194">
    <property type="entry name" value="DHFR"/>
    <property type="match status" value="1"/>
</dbReference>
<evidence type="ECO:0000256" key="2">
    <source>
        <dbReference type="ARBA" id="ARBA00009539"/>
    </source>
</evidence>
<comment type="caution">
    <text evidence="11">The sequence shown here is derived from an EMBL/GenBank/DDBJ whole genome shotgun (WGS) entry which is preliminary data.</text>
</comment>
<dbReference type="CDD" id="cd00209">
    <property type="entry name" value="DHFR"/>
    <property type="match status" value="1"/>
</dbReference>
<keyword evidence="4 8" id="KW-0554">One-carbon metabolism</keyword>
<reference evidence="12" key="1">
    <citation type="journal article" date="2019" name="Int. J. Syst. Evol. Microbiol.">
        <title>The Global Catalogue of Microorganisms (GCM) 10K type strain sequencing project: providing services to taxonomists for standard genome sequencing and annotation.</title>
        <authorList>
            <consortium name="The Broad Institute Genomics Platform"/>
            <consortium name="The Broad Institute Genome Sequencing Center for Infectious Disease"/>
            <person name="Wu L."/>
            <person name="Ma J."/>
        </authorList>
    </citation>
    <scope>NUCLEOTIDE SEQUENCE [LARGE SCALE GENOMIC DNA]</scope>
    <source>
        <strain evidence="12">ZS-35-S2</strain>
    </source>
</reference>
<evidence type="ECO:0000259" key="10">
    <source>
        <dbReference type="PROSITE" id="PS51330"/>
    </source>
</evidence>
<evidence type="ECO:0000256" key="4">
    <source>
        <dbReference type="ARBA" id="ARBA00022563"/>
    </source>
</evidence>
<dbReference type="Proteomes" id="UP001597371">
    <property type="component" value="Unassembled WGS sequence"/>
</dbReference>
<dbReference type="Gene3D" id="3.40.430.10">
    <property type="entry name" value="Dihydrofolate Reductase, subunit A"/>
    <property type="match status" value="1"/>
</dbReference>
<evidence type="ECO:0000256" key="8">
    <source>
        <dbReference type="PIRNR" id="PIRNR000194"/>
    </source>
</evidence>
<evidence type="ECO:0000256" key="6">
    <source>
        <dbReference type="ARBA" id="ARBA00023002"/>
    </source>
</evidence>
<accession>A0ABW5CKM8</accession>
<dbReference type="PROSITE" id="PS51330">
    <property type="entry name" value="DHFR_2"/>
    <property type="match status" value="1"/>
</dbReference>
<dbReference type="GO" id="GO:0004146">
    <property type="term" value="F:dihydrofolate reductase activity"/>
    <property type="evidence" value="ECO:0007669"/>
    <property type="project" value="UniProtKB-EC"/>
</dbReference>
<gene>
    <name evidence="11" type="ORF">ACFSKQ_07620</name>
</gene>
<keyword evidence="6 8" id="KW-0560">Oxidoreductase</keyword>
<keyword evidence="12" id="KW-1185">Reference proteome</keyword>
<dbReference type="PRINTS" id="PR00070">
    <property type="entry name" value="DHFR"/>
</dbReference>
<dbReference type="InterPro" id="IPR012259">
    <property type="entry name" value="DHFR"/>
</dbReference>
<comment type="function">
    <text evidence="7 8">Key enzyme in folate metabolism. Catalyzes an essential reaction for de novo glycine and purine synthesis, and for DNA precursor synthesis.</text>
</comment>
<sequence length="184" mass="20056">MSMGEPILVGIVAMAKNRVIGQGGAMPWRLPSDLKRYRRLTMGRPMIMGRKTLESIGRVLDGRDTIVLTRGEGALPAGALRAASLAEAVEIAAARARERGTNEIVIAGGGQVYAAFLDRLDRLELTEIDARPPGDAFFPELDKALWRTVGEEKMERGEKDSADARFLTLERIGVAASEPARELR</sequence>
<dbReference type="SUPFAM" id="SSF53597">
    <property type="entry name" value="Dihydrofolate reductase-like"/>
    <property type="match status" value="1"/>
</dbReference>
<proteinExistence type="inferred from homology"/>
<dbReference type="EC" id="1.5.1.3" evidence="3 8"/>
<feature type="domain" description="DHFR" evidence="10">
    <location>
        <begin position="7"/>
        <end position="171"/>
    </location>
</feature>
<protein>
    <recommendedName>
        <fullName evidence="3 8">Dihydrofolate reductase</fullName>
        <ecNumber evidence="3 8">1.5.1.3</ecNumber>
    </recommendedName>
</protein>
<dbReference type="RefSeq" id="WP_209736949.1">
    <property type="nucleotide sequence ID" value="NZ_CP072611.1"/>
</dbReference>
<dbReference type="InterPro" id="IPR001796">
    <property type="entry name" value="DHFR_dom"/>
</dbReference>
<comment type="catalytic activity">
    <reaction evidence="8">
        <text>(6S)-5,6,7,8-tetrahydrofolate + NADP(+) = 7,8-dihydrofolate + NADPH + H(+)</text>
        <dbReference type="Rhea" id="RHEA:15009"/>
        <dbReference type="ChEBI" id="CHEBI:15378"/>
        <dbReference type="ChEBI" id="CHEBI:57451"/>
        <dbReference type="ChEBI" id="CHEBI:57453"/>
        <dbReference type="ChEBI" id="CHEBI:57783"/>
        <dbReference type="ChEBI" id="CHEBI:58349"/>
        <dbReference type="EC" id="1.5.1.3"/>
    </reaction>
</comment>